<evidence type="ECO:0000313" key="5">
    <source>
        <dbReference type="Proteomes" id="UP000030111"/>
    </source>
</evidence>
<dbReference type="AlphaFoldDB" id="A0A0A2MMR9"/>
<dbReference type="Gene3D" id="2.40.50.1020">
    <property type="entry name" value="LytTr DNA-binding domain"/>
    <property type="match status" value="1"/>
</dbReference>
<gene>
    <name evidence="4" type="ORF">Q766_11595</name>
</gene>
<feature type="domain" description="HTH LytTR-type" evidence="3">
    <location>
        <begin position="149"/>
        <end position="249"/>
    </location>
</feature>
<dbReference type="Pfam" id="PF00072">
    <property type="entry name" value="Response_reg"/>
    <property type="match status" value="1"/>
</dbReference>
<dbReference type="InterPro" id="IPR007492">
    <property type="entry name" value="LytTR_DNA-bd_dom"/>
</dbReference>
<feature type="domain" description="Response regulatory" evidence="2">
    <location>
        <begin position="6"/>
        <end position="117"/>
    </location>
</feature>
<dbReference type="SMART" id="SM00448">
    <property type="entry name" value="REC"/>
    <property type="match status" value="1"/>
</dbReference>
<evidence type="ECO:0000256" key="1">
    <source>
        <dbReference type="PROSITE-ProRule" id="PRU00169"/>
    </source>
</evidence>
<dbReference type="OrthoDB" id="2168082at2"/>
<evidence type="ECO:0000259" key="3">
    <source>
        <dbReference type="PROSITE" id="PS50930"/>
    </source>
</evidence>
<dbReference type="SMART" id="SM00850">
    <property type="entry name" value="LytTR"/>
    <property type="match status" value="1"/>
</dbReference>
<dbReference type="SUPFAM" id="SSF52172">
    <property type="entry name" value="CheY-like"/>
    <property type="match status" value="1"/>
</dbReference>
<comment type="caution">
    <text evidence="4">The sequence shown here is derived from an EMBL/GenBank/DDBJ whole genome shotgun (WGS) entry which is preliminary data.</text>
</comment>
<dbReference type="eggNOG" id="COG3279">
    <property type="taxonomic scope" value="Bacteria"/>
</dbReference>
<dbReference type="STRING" id="1121898.GCA_000422725_02484"/>
<evidence type="ECO:0000313" key="4">
    <source>
        <dbReference type="EMBL" id="KGO92753.1"/>
    </source>
</evidence>
<dbReference type="Proteomes" id="UP000030111">
    <property type="component" value="Unassembled WGS sequence"/>
</dbReference>
<sequence length="253" mass="28711">MLTKIKCIIVDDEPMALNLLESYVQKTPFLELVKKCSNGFEALEAINGGNVQLAFLDIQMPELSGLELSKTLPKTTRVIFTTAFNEYALDGFKAEALDYLMKPFGFDEFYNAATRAKEWFALVNNQGQAAPAATAVAAPAPAKQDKEFIFVKSEYKQLKIKLSEVLYFEGLKDYIKIWIEGNPKPILTLMSMKALEEDLPADKFMRIHRSFIVSLDKVETIERNQVIINKERITVADQYKAAFKEFIKDNSID</sequence>
<dbReference type="InterPro" id="IPR046947">
    <property type="entry name" value="LytR-like"/>
</dbReference>
<keyword evidence="1" id="KW-0597">Phosphoprotein</keyword>
<feature type="modified residue" description="4-aspartylphosphate" evidence="1">
    <location>
        <position position="57"/>
    </location>
</feature>
<dbReference type="PANTHER" id="PTHR37299">
    <property type="entry name" value="TRANSCRIPTIONAL REGULATOR-RELATED"/>
    <property type="match status" value="1"/>
</dbReference>
<organism evidence="4 5">
    <name type="scientific">Flavobacterium subsaxonicum WB 4.1-42 = DSM 21790</name>
    <dbReference type="NCBI Taxonomy" id="1121898"/>
    <lineage>
        <taxon>Bacteria</taxon>
        <taxon>Pseudomonadati</taxon>
        <taxon>Bacteroidota</taxon>
        <taxon>Flavobacteriia</taxon>
        <taxon>Flavobacteriales</taxon>
        <taxon>Flavobacteriaceae</taxon>
        <taxon>Flavobacterium</taxon>
    </lineage>
</organism>
<dbReference type="EMBL" id="JRLY01000008">
    <property type="protein sequence ID" value="KGO92753.1"/>
    <property type="molecule type" value="Genomic_DNA"/>
</dbReference>
<dbReference type="PROSITE" id="PS50930">
    <property type="entry name" value="HTH_LYTTR"/>
    <property type="match status" value="1"/>
</dbReference>
<dbReference type="Pfam" id="PF04397">
    <property type="entry name" value="LytTR"/>
    <property type="match status" value="1"/>
</dbReference>
<dbReference type="RefSeq" id="WP_026992834.1">
    <property type="nucleotide sequence ID" value="NZ_JRLY01000008.1"/>
</dbReference>
<dbReference type="InterPro" id="IPR011006">
    <property type="entry name" value="CheY-like_superfamily"/>
</dbReference>
<dbReference type="PROSITE" id="PS50110">
    <property type="entry name" value="RESPONSE_REGULATORY"/>
    <property type="match status" value="1"/>
</dbReference>
<accession>A0A0A2MMR9</accession>
<dbReference type="InterPro" id="IPR001789">
    <property type="entry name" value="Sig_transdc_resp-reg_receiver"/>
</dbReference>
<dbReference type="GO" id="GO:0000156">
    <property type="term" value="F:phosphorelay response regulator activity"/>
    <property type="evidence" value="ECO:0007669"/>
    <property type="project" value="InterPro"/>
</dbReference>
<keyword evidence="5" id="KW-1185">Reference proteome</keyword>
<dbReference type="Gene3D" id="3.40.50.2300">
    <property type="match status" value="1"/>
</dbReference>
<protein>
    <submittedName>
        <fullName evidence="4">Chemotaxis protein CheY</fullName>
    </submittedName>
</protein>
<evidence type="ECO:0000259" key="2">
    <source>
        <dbReference type="PROSITE" id="PS50110"/>
    </source>
</evidence>
<dbReference type="PANTHER" id="PTHR37299:SF1">
    <property type="entry name" value="STAGE 0 SPORULATION PROTEIN A HOMOLOG"/>
    <property type="match status" value="1"/>
</dbReference>
<reference evidence="4 5" key="1">
    <citation type="submission" date="2013-09" db="EMBL/GenBank/DDBJ databases">
        <authorList>
            <person name="Zeng Z."/>
            <person name="Chen C."/>
        </authorList>
    </citation>
    <scope>NUCLEOTIDE SEQUENCE [LARGE SCALE GENOMIC DNA]</scope>
    <source>
        <strain evidence="4 5">WB 4.1-42</strain>
    </source>
</reference>
<name>A0A0A2MMR9_9FLAO</name>
<proteinExistence type="predicted"/>
<dbReference type="GO" id="GO:0003677">
    <property type="term" value="F:DNA binding"/>
    <property type="evidence" value="ECO:0007669"/>
    <property type="project" value="InterPro"/>
</dbReference>